<organism evidence="7 8">
    <name type="scientific">Paenibacillus segetis</name>
    <dbReference type="NCBI Taxonomy" id="1325360"/>
    <lineage>
        <taxon>Bacteria</taxon>
        <taxon>Bacillati</taxon>
        <taxon>Bacillota</taxon>
        <taxon>Bacilli</taxon>
        <taxon>Bacillales</taxon>
        <taxon>Paenibacillaceae</taxon>
        <taxon>Paenibacillus</taxon>
    </lineage>
</organism>
<evidence type="ECO:0000256" key="1">
    <source>
        <dbReference type="ARBA" id="ARBA00010688"/>
    </source>
</evidence>
<dbReference type="Pfam" id="PF00294">
    <property type="entry name" value="PfkB"/>
    <property type="match status" value="1"/>
</dbReference>
<dbReference type="SUPFAM" id="SSF53613">
    <property type="entry name" value="Ribokinase-like"/>
    <property type="match status" value="1"/>
</dbReference>
<comment type="similarity">
    <text evidence="1">Belongs to the carbohydrate kinase PfkB family.</text>
</comment>
<reference evidence="8" key="1">
    <citation type="journal article" date="2019" name="Int. J. Syst. Evol. Microbiol.">
        <title>The Global Catalogue of Microorganisms (GCM) 10K type strain sequencing project: providing services to taxonomists for standard genome sequencing and annotation.</title>
        <authorList>
            <consortium name="The Broad Institute Genomics Platform"/>
            <consortium name="The Broad Institute Genome Sequencing Center for Infectious Disease"/>
            <person name="Wu L."/>
            <person name="Ma J."/>
        </authorList>
    </citation>
    <scope>NUCLEOTIDE SEQUENCE [LARGE SCALE GENOMIC DNA]</scope>
    <source>
        <strain evidence="8">CGMCC 1.12769</strain>
    </source>
</reference>
<dbReference type="InterPro" id="IPR050306">
    <property type="entry name" value="PfkB_Carbo_kinase"/>
</dbReference>
<dbReference type="InterPro" id="IPR002173">
    <property type="entry name" value="Carboh/pur_kinase_PfkB_CS"/>
</dbReference>
<evidence type="ECO:0000256" key="3">
    <source>
        <dbReference type="ARBA" id="ARBA00022741"/>
    </source>
</evidence>
<evidence type="ECO:0000313" key="8">
    <source>
        <dbReference type="Proteomes" id="UP000659344"/>
    </source>
</evidence>
<accession>A0ABQ1YLB5</accession>
<dbReference type="GO" id="GO:0016301">
    <property type="term" value="F:kinase activity"/>
    <property type="evidence" value="ECO:0007669"/>
    <property type="project" value="UniProtKB-KW"/>
</dbReference>
<name>A0ABQ1YLB5_9BACL</name>
<dbReference type="PROSITE" id="PS00584">
    <property type="entry name" value="PFKB_KINASES_2"/>
    <property type="match status" value="1"/>
</dbReference>
<dbReference type="PANTHER" id="PTHR43085:SF1">
    <property type="entry name" value="PSEUDOURIDINE KINASE-RELATED"/>
    <property type="match status" value="1"/>
</dbReference>
<evidence type="ECO:0000313" key="7">
    <source>
        <dbReference type="EMBL" id="GGH29057.1"/>
    </source>
</evidence>
<proteinExistence type="inferred from homology"/>
<evidence type="ECO:0000256" key="5">
    <source>
        <dbReference type="ARBA" id="ARBA00022840"/>
    </source>
</evidence>
<dbReference type="PANTHER" id="PTHR43085">
    <property type="entry name" value="HEXOKINASE FAMILY MEMBER"/>
    <property type="match status" value="1"/>
</dbReference>
<keyword evidence="3" id="KW-0547">Nucleotide-binding</keyword>
<feature type="domain" description="Carbohydrate kinase PfkB" evidence="6">
    <location>
        <begin position="1"/>
        <end position="293"/>
    </location>
</feature>
<evidence type="ECO:0000259" key="6">
    <source>
        <dbReference type="Pfam" id="PF00294"/>
    </source>
</evidence>
<keyword evidence="2" id="KW-0808">Transferase</keyword>
<dbReference type="RefSeq" id="WP_188540419.1">
    <property type="nucleotide sequence ID" value="NZ_BMFT01000001.1"/>
</dbReference>
<keyword evidence="8" id="KW-1185">Reference proteome</keyword>
<sequence>MKTVYVLGELNVDMIITGTDVIPEWNREKLVDSFDIVLGSSSAITACALAGLGLDVRFVSVVGDDEFGNYCIEQLQSKGVNTDFIMKRQTAKTGVTLSLSTPQDRGLLTFMGSIPDLTPGDLPEALYEEADHVHFGSYFLQDGMRDHWQEIFKQVRKNGATTSFDTGWDVRNQWVREGIHSLLEETDLFIPSEEELLHIYGVPTLEDVWGLLPEGHHGVAVKRGSKGATLYSEDKRLVEINSYMITPIDTTGAGDSFNAGLIHGYLNGKRDMELMLFANACGALSTQRVGGAQRVSTLEEVKVFQNTHVVRD</sequence>
<keyword evidence="4 7" id="KW-0418">Kinase</keyword>
<gene>
    <name evidence="7" type="ORF">GCM10008013_31430</name>
</gene>
<keyword evidence="5" id="KW-0067">ATP-binding</keyword>
<dbReference type="InterPro" id="IPR029056">
    <property type="entry name" value="Ribokinase-like"/>
</dbReference>
<dbReference type="EMBL" id="BMFT01000001">
    <property type="protein sequence ID" value="GGH29057.1"/>
    <property type="molecule type" value="Genomic_DNA"/>
</dbReference>
<dbReference type="Proteomes" id="UP000659344">
    <property type="component" value="Unassembled WGS sequence"/>
</dbReference>
<dbReference type="InterPro" id="IPR011611">
    <property type="entry name" value="PfkB_dom"/>
</dbReference>
<protein>
    <submittedName>
        <fullName evidence="7">Sugar kinase</fullName>
    </submittedName>
</protein>
<evidence type="ECO:0000256" key="2">
    <source>
        <dbReference type="ARBA" id="ARBA00022679"/>
    </source>
</evidence>
<dbReference type="Gene3D" id="3.40.1190.20">
    <property type="match status" value="1"/>
</dbReference>
<dbReference type="CDD" id="cd01166">
    <property type="entry name" value="KdgK"/>
    <property type="match status" value="1"/>
</dbReference>
<evidence type="ECO:0000256" key="4">
    <source>
        <dbReference type="ARBA" id="ARBA00022777"/>
    </source>
</evidence>
<comment type="caution">
    <text evidence="7">The sequence shown here is derived from an EMBL/GenBank/DDBJ whole genome shotgun (WGS) entry which is preliminary data.</text>
</comment>